<reference evidence="2" key="1">
    <citation type="submission" date="2018-11" db="EMBL/GenBank/DDBJ databases">
        <authorList>
            <consortium name="Pathogen Informatics"/>
        </authorList>
    </citation>
    <scope>NUCLEOTIDE SEQUENCE</scope>
</reference>
<gene>
    <name evidence="2" type="ORF">PXEA_LOCUS36853</name>
</gene>
<evidence type="ECO:0000313" key="2">
    <source>
        <dbReference type="EMBL" id="VEL43413.1"/>
    </source>
</evidence>
<name>A0A448XRX4_9PLAT</name>
<feature type="region of interest" description="Disordered" evidence="1">
    <location>
        <begin position="1"/>
        <end position="25"/>
    </location>
</feature>
<feature type="compositionally biased region" description="Polar residues" evidence="1">
    <location>
        <begin position="167"/>
        <end position="184"/>
    </location>
</feature>
<feature type="region of interest" description="Disordered" evidence="1">
    <location>
        <begin position="167"/>
        <end position="190"/>
    </location>
</feature>
<dbReference type="EMBL" id="CAAALY010281159">
    <property type="protein sequence ID" value="VEL43413.1"/>
    <property type="molecule type" value="Genomic_DNA"/>
</dbReference>
<evidence type="ECO:0000256" key="1">
    <source>
        <dbReference type="SAM" id="MobiDB-lite"/>
    </source>
</evidence>
<dbReference type="Proteomes" id="UP000784294">
    <property type="component" value="Unassembled WGS sequence"/>
</dbReference>
<evidence type="ECO:0000313" key="3">
    <source>
        <dbReference type="Proteomes" id="UP000784294"/>
    </source>
</evidence>
<sequence length="190" mass="20885">MIFSRNNVFSVQSDEAASRPNPVAATFEDWRLRPAGRRGLSAAERSQLGSAASSDWLRRSKTESVESRHRGSRADGRGEKEAAGALKKARRARQLVEAKASCCGISCFSTPECKAYYQPQCLHTPGPSPAARNRAETEQASAQDVCMEGRRAQFFTLSLSNQQPSFFAQNQRPMPNSSTQSTLNLALHSY</sequence>
<proteinExistence type="predicted"/>
<accession>A0A448XRX4</accession>
<keyword evidence="3" id="KW-1185">Reference proteome</keyword>
<feature type="compositionally biased region" description="Basic and acidic residues" evidence="1">
    <location>
        <begin position="56"/>
        <end position="82"/>
    </location>
</feature>
<dbReference type="AlphaFoldDB" id="A0A448XRX4"/>
<feature type="region of interest" description="Disordered" evidence="1">
    <location>
        <begin position="51"/>
        <end position="85"/>
    </location>
</feature>
<protein>
    <submittedName>
        <fullName evidence="2">Uncharacterized protein</fullName>
    </submittedName>
</protein>
<feature type="compositionally biased region" description="Polar residues" evidence="1">
    <location>
        <begin position="1"/>
        <end position="15"/>
    </location>
</feature>
<comment type="caution">
    <text evidence="2">The sequence shown here is derived from an EMBL/GenBank/DDBJ whole genome shotgun (WGS) entry which is preliminary data.</text>
</comment>
<organism evidence="2 3">
    <name type="scientific">Protopolystoma xenopodis</name>
    <dbReference type="NCBI Taxonomy" id="117903"/>
    <lineage>
        <taxon>Eukaryota</taxon>
        <taxon>Metazoa</taxon>
        <taxon>Spiralia</taxon>
        <taxon>Lophotrochozoa</taxon>
        <taxon>Platyhelminthes</taxon>
        <taxon>Monogenea</taxon>
        <taxon>Polyopisthocotylea</taxon>
        <taxon>Polystomatidea</taxon>
        <taxon>Polystomatidae</taxon>
        <taxon>Protopolystoma</taxon>
    </lineage>
</organism>